<evidence type="ECO:0000313" key="3">
    <source>
        <dbReference type="EMBL" id="MCA9727413.1"/>
    </source>
</evidence>
<gene>
    <name evidence="3" type="ORF">KC729_07005</name>
</gene>
<keyword evidence="2" id="KW-0732">Signal</keyword>
<feature type="compositionally biased region" description="Low complexity" evidence="1">
    <location>
        <begin position="34"/>
        <end position="47"/>
    </location>
</feature>
<feature type="signal peptide" evidence="2">
    <location>
        <begin position="1"/>
        <end position="25"/>
    </location>
</feature>
<evidence type="ECO:0000313" key="4">
    <source>
        <dbReference type="Proteomes" id="UP000697710"/>
    </source>
</evidence>
<accession>A0A956LXX7</accession>
<feature type="chain" id="PRO_5036940060" description="DUF3108 domain-containing protein" evidence="2">
    <location>
        <begin position="26"/>
        <end position="339"/>
    </location>
</feature>
<dbReference type="EMBL" id="JAGQHR010000160">
    <property type="protein sequence ID" value="MCA9727413.1"/>
    <property type="molecule type" value="Genomic_DNA"/>
</dbReference>
<evidence type="ECO:0008006" key="5">
    <source>
        <dbReference type="Google" id="ProtNLM"/>
    </source>
</evidence>
<reference evidence="3" key="1">
    <citation type="submission" date="2020-04" db="EMBL/GenBank/DDBJ databases">
        <authorList>
            <person name="Zhang T."/>
        </authorList>
    </citation>
    <scope>NUCLEOTIDE SEQUENCE</scope>
    <source>
        <strain evidence="3">HKST-UBA01</strain>
    </source>
</reference>
<comment type="caution">
    <text evidence="3">The sequence shown here is derived from an EMBL/GenBank/DDBJ whole genome shotgun (WGS) entry which is preliminary data.</text>
</comment>
<proteinExistence type="predicted"/>
<feature type="region of interest" description="Disordered" evidence="1">
    <location>
        <begin position="25"/>
        <end position="53"/>
    </location>
</feature>
<protein>
    <recommendedName>
        <fullName evidence="5">DUF3108 domain-containing protein</fullName>
    </recommendedName>
</protein>
<evidence type="ECO:0000256" key="2">
    <source>
        <dbReference type="SAM" id="SignalP"/>
    </source>
</evidence>
<sequence length="339" mass="38427">MLARLLPAIALVLVAGAMFAPQVSADPPAPTDPPVSSDPSASTDPAPQSGDAATTNASILQDAGNPPPDSLQAWTAEDSLAFQLLRQIAREDTMPVDYVFGDWVDTRDQRPTLEEILGWCIEHEKNRFASVHDISYRERTRNLVLFDPDDPKARRVVTESVAQVFAEQPNRTMRIDLGERVWDSDEDEPDVEVKSEVQDVQATLSDLPFFFEDLSAFRFEIQDRRILPDRVLYRIGFQPRSDFSDAPEGSFLVDTGDYQILRAELSMTRNVPYPIILRSIEPIVLERKKHGEVWMIDHVQAIIHLRRPLGLHLPRQIQIEMQVEDLRINEGIPDSVWVK</sequence>
<evidence type="ECO:0000256" key="1">
    <source>
        <dbReference type="SAM" id="MobiDB-lite"/>
    </source>
</evidence>
<organism evidence="3 4">
    <name type="scientific">Eiseniibacteriota bacterium</name>
    <dbReference type="NCBI Taxonomy" id="2212470"/>
    <lineage>
        <taxon>Bacteria</taxon>
        <taxon>Candidatus Eiseniibacteriota</taxon>
    </lineage>
</organism>
<reference evidence="3" key="2">
    <citation type="journal article" date="2021" name="Microbiome">
        <title>Successional dynamics and alternative stable states in a saline activated sludge microbial community over 9 years.</title>
        <authorList>
            <person name="Wang Y."/>
            <person name="Ye J."/>
            <person name="Ju F."/>
            <person name="Liu L."/>
            <person name="Boyd J.A."/>
            <person name="Deng Y."/>
            <person name="Parks D.H."/>
            <person name="Jiang X."/>
            <person name="Yin X."/>
            <person name="Woodcroft B.J."/>
            <person name="Tyson G.W."/>
            <person name="Hugenholtz P."/>
            <person name="Polz M.F."/>
            <person name="Zhang T."/>
        </authorList>
    </citation>
    <scope>NUCLEOTIDE SEQUENCE</scope>
    <source>
        <strain evidence="3">HKST-UBA01</strain>
    </source>
</reference>
<name>A0A956LXX7_UNCEI</name>
<dbReference type="Proteomes" id="UP000697710">
    <property type="component" value="Unassembled WGS sequence"/>
</dbReference>
<dbReference type="AlphaFoldDB" id="A0A956LXX7"/>